<dbReference type="EMBL" id="ML992505">
    <property type="protein sequence ID" value="KAF2224301.1"/>
    <property type="molecule type" value="Genomic_DNA"/>
</dbReference>
<sequence length="228" mass="24319">MRQYQPLLFILASSLASGALLPRQECADTVWVTETPAAVTSSTYTNLDVFYTTSTVTAYALLPPTTASLQSTLPITTGVADQLARRTSVPCEAAITSTTTAPTPTTTLTTTYTFSRAARVTAYVQACNASTNYGLKRGTIVVNNRYQSFQSRDINTTDISAADCCMSCFTGSAGCLSWGFNDGCSMSIVDDGCPRGDAATEALWYPGEERSFIGQGPCLKEVTYFAEG</sequence>
<dbReference type="AlphaFoldDB" id="A0A6A6GF40"/>
<accession>A0A6A6GF40</accession>
<dbReference type="Proteomes" id="UP000799538">
    <property type="component" value="Unassembled WGS sequence"/>
</dbReference>
<reference evidence="3" key="1">
    <citation type="journal article" date="2020" name="Stud. Mycol.">
        <title>101 Dothideomycetes genomes: A test case for predicting lifestyles and emergence of pathogens.</title>
        <authorList>
            <person name="Haridas S."/>
            <person name="Albert R."/>
            <person name="Binder M."/>
            <person name="Bloem J."/>
            <person name="LaButti K."/>
            <person name="Salamov A."/>
            <person name="Andreopoulos B."/>
            <person name="Baker S."/>
            <person name="Barry K."/>
            <person name="Bills G."/>
            <person name="Bluhm B."/>
            <person name="Cannon C."/>
            <person name="Castanera R."/>
            <person name="Culley D."/>
            <person name="Daum C."/>
            <person name="Ezra D."/>
            <person name="Gonzalez J."/>
            <person name="Henrissat B."/>
            <person name="Kuo A."/>
            <person name="Liang C."/>
            <person name="Lipzen A."/>
            <person name="Lutzoni F."/>
            <person name="Magnuson J."/>
            <person name="Mondo S."/>
            <person name="Nolan M."/>
            <person name="Ohm R."/>
            <person name="Pangilinan J."/>
            <person name="Park H.-J."/>
            <person name="Ramirez L."/>
            <person name="Alfaro M."/>
            <person name="Sun H."/>
            <person name="Tritt A."/>
            <person name="Yoshinaga Y."/>
            <person name="Zwiers L.-H."/>
            <person name="Turgeon B."/>
            <person name="Goodwin S."/>
            <person name="Spatafora J."/>
            <person name="Crous P."/>
            <person name="Grigoriev I."/>
        </authorList>
    </citation>
    <scope>NUCLEOTIDE SEQUENCE [LARGE SCALE GENOMIC DNA]</scope>
    <source>
        <strain evidence="3">CECT 20119</strain>
    </source>
</reference>
<evidence type="ECO:0000256" key="1">
    <source>
        <dbReference type="SAM" id="SignalP"/>
    </source>
</evidence>
<dbReference type="OrthoDB" id="3934179at2759"/>
<name>A0A6A6GF40_9PEZI</name>
<protein>
    <recommendedName>
        <fullName evidence="4">Apple domain-containing protein</fullName>
    </recommendedName>
</protein>
<proteinExistence type="predicted"/>
<feature type="signal peptide" evidence="1">
    <location>
        <begin position="1"/>
        <end position="18"/>
    </location>
</feature>
<evidence type="ECO:0008006" key="4">
    <source>
        <dbReference type="Google" id="ProtNLM"/>
    </source>
</evidence>
<organism evidence="2 3">
    <name type="scientific">Elsinoe ampelina</name>
    <dbReference type="NCBI Taxonomy" id="302913"/>
    <lineage>
        <taxon>Eukaryota</taxon>
        <taxon>Fungi</taxon>
        <taxon>Dikarya</taxon>
        <taxon>Ascomycota</taxon>
        <taxon>Pezizomycotina</taxon>
        <taxon>Dothideomycetes</taxon>
        <taxon>Dothideomycetidae</taxon>
        <taxon>Myriangiales</taxon>
        <taxon>Elsinoaceae</taxon>
        <taxon>Elsinoe</taxon>
    </lineage>
</organism>
<keyword evidence="3" id="KW-1185">Reference proteome</keyword>
<evidence type="ECO:0000313" key="2">
    <source>
        <dbReference type="EMBL" id="KAF2224301.1"/>
    </source>
</evidence>
<evidence type="ECO:0000313" key="3">
    <source>
        <dbReference type="Proteomes" id="UP000799538"/>
    </source>
</evidence>
<keyword evidence="1" id="KW-0732">Signal</keyword>
<gene>
    <name evidence="2" type="ORF">BDZ85DRAFT_280898</name>
</gene>
<feature type="chain" id="PRO_5025583181" description="Apple domain-containing protein" evidence="1">
    <location>
        <begin position="19"/>
        <end position="228"/>
    </location>
</feature>